<dbReference type="InterPro" id="IPR041382">
    <property type="entry name" value="SH3_16"/>
</dbReference>
<keyword evidence="4" id="KW-0788">Thiol protease</keyword>
<dbReference type="EMBL" id="PDZR01000011">
    <property type="protein sequence ID" value="PNG25932.1"/>
    <property type="molecule type" value="Genomic_DNA"/>
</dbReference>
<dbReference type="Proteomes" id="UP000236286">
    <property type="component" value="Unassembled WGS sequence"/>
</dbReference>
<dbReference type="Gene3D" id="3.90.1720.10">
    <property type="entry name" value="endopeptidase domain like (from Nostoc punctiforme)"/>
    <property type="match status" value="1"/>
</dbReference>
<dbReference type="InterPro" id="IPR051794">
    <property type="entry name" value="PG_Endopeptidase_C40"/>
</dbReference>
<evidence type="ECO:0000313" key="7">
    <source>
        <dbReference type="EMBL" id="PNG25932.1"/>
    </source>
</evidence>
<feature type="region of interest" description="Disordered" evidence="5">
    <location>
        <begin position="182"/>
        <end position="202"/>
    </location>
</feature>
<keyword evidence="2" id="KW-0645">Protease</keyword>
<evidence type="ECO:0000256" key="2">
    <source>
        <dbReference type="ARBA" id="ARBA00022670"/>
    </source>
</evidence>
<sequence>MRGQVEADEFVEGVRVSIRAGLADLRPEPAPDVPIDTQAIYGETALLYEDREGFGWIQLERDGYVGYLSMTEIGAVGNGATHRVKVNRSFIYPAPNMKLPPLGALPLGARICVAPAEGAFARLAEGGFVFAAHLCPIEEAESDFVAVAEKLLHTPYLWGGKSSLGVDCSGLVQISLDAAGIKSPRDTDQQEQALGQPVPVNEDLSGLRRGDLVFWRGHVGVMRDAESLLHANAHHMMVASEPLCEARDRILAKAGPPISSIRRLFRSAD</sequence>
<evidence type="ECO:0000259" key="6">
    <source>
        <dbReference type="PROSITE" id="PS51935"/>
    </source>
</evidence>
<dbReference type="GO" id="GO:0008234">
    <property type="term" value="F:cysteine-type peptidase activity"/>
    <property type="evidence" value="ECO:0007669"/>
    <property type="project" value="UniProtKB-KW"/>
</dbReference>
<dbReference type="PANTHER" id="PTHR47359">
    <property type="entry name" value="PEPTIDOGLYCAN DL-ENDOPEPTIDASE CWLO"/>
    <property type="match status" value="1"/>
</dbReference>
<evidence type="ECO:0000313" key="8">
    <source>
        <dbReference type="Proteomes" id="UP000236286"/>
    </source>
</evidence>
<evidence type="ECO:0000256" key="4">
    <source>
        <dbReference type="ARBA" id="ARBA00022807"/>
    </source>
</evidence>
<organism evidence="7 8">
    <name type="scientific">Methylocella silvestris</name>
    <dbReference type="NCBI Taxonomy" id="199596"/>
    <lineage>
        <taxon>Bacteria</taxon>
        <taxon>Pseudomonadati</taxon>
        <taxon>Pseudomonadota</taxon>
        <taxon>Alphaproteobacteria</taxon>
        <taxon>Hyphomicrobiales</taxon>
        <taxon>Beijerinckiaceae</taxon>
        <taxon>Methylocella</taxon>
    </lineage>
</organism>
<dbReference type="PROSITE" id="PS51935">
    <property type="entry name" value="NLPC_P60"/>
    <property type="match status" value="1"/>
</dbReference>
<keyword evidence="3" id="KW-0378">Hydrolase</keyword>
<dbReference type="InterPro" id="IPR038765">
    <property type="entry name" value="Papain-like_cys_pep_sf"/>
</dbReference>
<comment type="caution">
    <text evidence="7">The sequence shown here is derived from an EMBL/GenBank/DDBJ whole genome shotgun (WGS) entry which is preliminary data.</text>
</comment>
<dbReference type="AlphaFoldDB" id="A0A2J7TGN3"/>
<evidence type="ECO:0000256" key="3">
    <source>
        <dbReference type="ARBA" id="ARBA00022801"/>
    </source>
</evidence>
<protein>
    <submittedName>
        <fullName evidence="7">Peptidase P60</fullName>
    </submittedName>
</protein>
<reference evidence="7 8" key="1">
    <citation type="submission" date="2017-10" db="EMBL/GenBank/DDBJ databases">
        <title>Genome announcement of Methylocella silvestris TVC from permafrost.</title>
        <authorList>
            <person name="Wang J."/>
            <person name="Geng K."/>
            <person name="Ul-Haque F."/>
            <person name="Crombie A.T."/>
            <person name="Street L.E."/>
            <person name="Wookey P.A."/>
            <person name="Murrell J.C."/>
            <person name="Pratscher J."/>
        </authorList>
    </citation>
    <scope>NUCLEOTIDE SEQUENCE [LARGE SCALE GENOMIC DNA]</scope>
    <source>
        <strain evidence="7 8">TVC</strain>
    </source>
</reference>
<dbReference type="Pfam" id="PF18348">
    <property type="entry name" value="SH3_16"/>
    <property type="match status" value="1"/>
</dbReference>
<name>A0A2J7TGN3_METSI</name>
<comment type="similarity">
    <text evidence="1">Belongs to the peptidase C40 family.</text>
</comment>
<gene>
    <name evidence="7" type="ORF">CR492_10855</name>
</gene>
<dbReference type="Pfam" id="PF00877">
    <property type="entry name" value="NLPC_P60"/>
    <property type="match status" value="1"/>
</dbReference>
<accession>A0A2J7TGN3</accession>
<evidence type="ECO:0000256" key="5">
    <source>
        <dbReference type="SAM" id="MobiDB-lite"/>
    </source>
</evidence>
<feature type="domain" description="NlpC/P60" evidence="6">
    <location>
        <begin position="138"/>
        <end position="265"/>
    </location>
</feature>
<dbReference type="PANTHER" id="PTHR47359:SF3">
    <property type="entry name" value="NLP_P60 DOMAIN-CONTAINING PROTEIN-RELATED"/>
    <property type="match status" value="1"/>
</dbReference>
<dbReference type="InterPro" id="IPR000064">
    <property type="entry name" value="NLP_P60_dom"/>
</dbReference>
<dbReference type="GO" id="GO:0006508">
    <property type="term" value="P:proteolysis"/>
    <property type="evidence" value="ECO:0007669"/>
    <property type="project" value="UniProtKB-KW"/>
</dbReference>
<dbReference type="SUPFAM" id="SSF54001">
    <property type="entry name" value="Cysteine proteinases"/>
    <property type="match status" value="1"/>
</dbReference>
<proteinExistence type="inferred from homology"/>
<evidence type="ECO:0000256" key="1">
    <source>
        <dbReference type="ARBA" id="ARBA00007074"/>
    </source>
</evidence>